<proteinExistence type="predicted"/>
<evidence type="ECO:0000313" key="1">
    <source>
        <dbReference type="EMBL" id="MBX50290.1"/>
    </source>
</evidence>
<reference evidence="1" key="1">
    <citation type="submission" date="2018-02" db="EMBL/GenBank/DDBJ databases">
        <title>Rhizophora mucronata_Transcriptome.</title>
        <authorList>
            <person name="Meera S.P."/>
            <person name="Sreeshan A."/>
            <person name="Augustine A."/>
        </authorList>
    </citation>
    <scope>NUCLEOTIDE SEQUENCE</scope>
    <source>
        <tissue evidence="1">Leaf</tissue>
    </source>
</reference>
<protein>
    <submittedName>
        <fullName evidence="1">Uncharacterized protein</fullName>
    </submittedName>
</protein>
<accession>A0A2P2P6C9</accession>
<dbReference type="EMBL" id="GGEC01069806">
    <property type="protein sequence ID" value="MBX50290.1"/>
    <property type="molecule type" value="Transcribed_RNA"/>
</dbReference>
<dbReference type="AlphaFoldDB" id="A0A2P2P6C9"/>
<sequence length="28" mass="3210">MVMKIACMIVRVNLTEINEEFSLGKKVL</sequence>
<organism evidence="1">
    <name type="scientific">Rhizophora mucronata</name>
    <name type="common">Asiatic mangrove</name>
    <dbReference type="NCBI Taxonomy" id="61149"/>
    <lineage>
        <taxon>Eukaryota</taxon>
        <taxon>Viridiplantae</taxon>
        <taxon>Streptophyta</taxon>
        <taxon>Embryophyta</taxon>
        <taxon>Tracheophyta</taxon>
        <taxon>Spermatophyta</taxon>
        <taxon>Magnoliopsida</taxon>
        <taxon>eudicotyledons</taxon>
        <taxon>Gunneridae</taxon>
        <taxon>Pentapetalae</taxon>
        <taxon>rosids</taxon>
        <taxon>fabids</taxon>
        <taxon>Malpighiales</taxon>
        <taxon>Rhizophoraceae</taxon>
        <taxon>Rhizophora</taxon>
    </lineage>
</organism>
<name>A0A2P2P6C9_RHIMU</name>